<dbReference type="InterPro" id="IPR011009">
    <property type="entry name" value="Kinase-like_dom_sf"/>
</dbReference>
<evidence type="ECO:0000313" key="2">
    <source>
        <dbReference type="EMBL" id="KAF6812144.1"/>
    </source>
</evidence>
<dbReference type="AlphaFoldDB" id="A0A8H6JFG4"/>
<dbReference type="InterPro" id="IPR000719">
    <property type="entry name" value="Prot_kinase_dom"/>
</dbReference>
<protein>
    <submittedName>
        <fullName evidence="2">Serine/threonine protein kinase</fullName>
    </submittedName>
</protein>
<dbReference type="Proteomes" id="UP000639643">
    <property type="component" value="Unassembled WGS sequence"/>
</dbReference>
<name>A0A8H6JFG4_9PEZI</name>
<keyword evidence="2" id="KW-0723">Serine/threonine-protein kinase</keyword>
<reference evidence="2" key="1">
    <citation type="journal article" date="2020" name="Phytopathology">
        <title>Genome Sequence Resources of Colletotrichum truncatum, C. plurivorum, C. musicola, and C. sojae: Four Species Pathogenic to Soybean (Glycine max).</title>
        <authorList>
            <person name="Rogerio F."/>
            <person name="Boufleur T.R."/>
            <person name="Ciampi-Guillardi M."/>
            <person name="Sukno S.A."/>
            <person name="Thon M.R."/>
            <person name="Massola Junior N.S."/>
            <person name="Baroncelli R."/>
        </authorList>
    </citation>
    <scope>NUCLEOTIDE SEQUENCE</scope>
    <source>
        <strain evidence="2">LFN0074</strain>
    </source>
</reference>
<dbReference type="GO" id="GO:0004674">
    <property type="term" value="F:protein serine/threonine kinase activity"/>
    <property type="evidence" value="ECO:0007669"/>
    <property type="project" value="UniProtKB-KW"/>
</dbReference>
<dbReference type="PROSITE" id="PS50011">
    <property type="entry name" value="PROTEIN_KINASE_DOM"/>
    <property type="match status" value="1"/>
</dbReference>
<keyword evidence="2" id="KW-0418">Kinase</keyword>
<dbReference type="Gene3D" id="1.10.510.10">
    <property type="entry name" value="Transferase(Phosphotransferase) domain 1"/>
    <property type="match status" value="1"/>
</dbReference>
<dbReference type="OrthoDB" id="5396681at2759"/>
<organism evidence="2 3">
    <name type="scientific">Colletotrichum musicola</name>
    <dbReference type="NCBI Taxonomy" id="2175873"/>
    <lineage>
        <taxon>Eukaryota</taxon>
        <taxon>Fungi</taxon>
        <taxon>Dikarya</taxon>
        <taxon>Ascomycota</taxon>
        <taxon>Pezizomycotina</taxon>
        <taxon>Sordariomycetes</taxon>
        <taxon>Hypocreomycetidae</taxon>
        <taxon>Glomerellales</taxon>
        <taxon>Glomerellaceae</taxon>
        <taxon>Colletotrichum</taxon>
        <taxon>Colletotrichum orchidearum species complex</taxon>
    </lineage>
</organism>
<feature type="domain" description="Protein kinase" evidence="1">
    <location>
        <begin position="140"/>
        <end position="453"/>
    </location>
</feature>
<proteinExistence type="predicted"/>
<keyword evidence="3" id="KW-1185">Reference proteome</keyword>
<dbReference type="EMBL" id="WIGM01000796">
    <property type="protein sequence ID" value="KAF6812144.1"/>
    <property type="molecule type" value="Genomic_DNA"/>
</dbReference>
<evidence type="ECO:0000313" key="3">
    <source>
        <dbReference type="Proteomes" id="UP000639643"/>
    </source>
</evidence>
<dbReference type="Gene3D" id="3.30.200.20">
    <property type="entry name" value="Phosphorylase Kinase, domain 1"/>
    <property type="match status" value="1"/>
</dbReference>
<gene>
    <name evidence="2" type="ORF">CMUS01_13120</name>
</gene>
<dbReference type="GO" id="GO:0005524">
    <property type="term" value="F:ATP binding"/>
    <property type="evidence" value="ECO:0007669"/>
    <property type="project" value="InterPro"/>
</dbReference>
<comment type="caution">
    <text evidence="2">The sequence shown here is derived from an EMBL/GenBank/DDBJ whole genome shotgun (WGS) entry which is preliminary data.</text>
</comment>
<keyword evidence="2" id="KW-0808">Transferase</keyword>
<dbReference type="SUPFAM" id="SSF56112">
    <property type="entry name" value="Protein kinase-like (PK-like)"/>
    <property type="match status" value="1"/>
</dbReference>
<evidence type="ECO:0000259" key="1">
    <source>
        <dbReference type="PROSITE" id="PS50011"/>
    </source>
</evidence>
<dbReference type="SMART" id="SM00220">
    <property type="entry name" value="S_TKc"/>
    <property type="match status" value="1"/>
</dbReference>
<accession>A0A8H6JFG4</accession>
<sequence>MSDDAIEDFHSYVDNYTSENNCIGENGFGERREFISRPALTAYWTPEKVNSVLCYQDQWITGNCDIILRDYVIVFSSLVMNSRPENIVLFCRAGITDTRLPLDSVPLAYSEAPEATIFREFMKSQWRFCPLTFGREPGTFPVKRDIDPYQIVPVVEKEKLDPQADESEDESVIYKVKLHQDCADFSDYVVFKEYPRKDHETEQLYQNEATMFSQLGGIENSFKHIVQHYGSFEQQLGKRTIVLEYARGDTLKAFFNNQPPPRSYADRIQFWSNFFGLLKGLEAIQDFTKAHNHNDTTYRLKGHIRVVRNGGIDRPAVDQHGNGMYSPPEVLRDDMSTIIVSFAGDIWSFGGIASEALIWSIWGEHGRMKYQIERNARTRTTRLAGGNHQGAFHDGDRLLDVVKKWHDDAIQKSEGIGIFTKELSDIILELMLVADPKSRTSDAAKIFLIDDSISMMPHRKRLMRVSRVLGYLLKRGEVDPDGFELFFASAAASAAHIHKSTRLQVAIEDHSFAEPQCEIGPALDEIVTAVLKQDNPVSIYVLTNGHWDLDEVDPSCGVEGPVGRLTKHIKVGNRQKNWAVVQFIRFYDITNPKNWQDERGKNRLRFLDDELTARLEYQQDIVDTRDFNQDVGRMLLGAISPKSDKVRSY</sequence>